<keyword evidence="5" id="KW-1185">Reference proteome</keyword>
<protein>
    <submittedName>
        <fullName evidence="2">Uncharacterized protein</fullName>
    </submittedName>
</protein>
<comment type="caution">
    <text evidence="2">The sequence shown here is derived from an EMBL/GenBank/DDBJ whole genome shotgun (WGS) entry which is preliminary data.</text>
</comment>
<keyword evidence="1" id="KW-0472">Membrane</keyword>
<keyword evidence="1" id="KW-1133">Transmembrane helix</keyword>
<reference evidence="4 5" key="1">
    <citation type="journal article" date="2015" name="Int. J. Syst. Evol. Microbiol.">
        <title>Erwinia iniecta sp. nov., isolated from Russian wheat aphids (Diuraphis noxia).</title>
        <authorList>
            <person name="Campillo T."/>
            <person name="Luna E."/>
            <person name="Portier P."/>
            <person name="Fischer-Le Saux M."/>
            <person name="Lapitan N."/>
            <person name="Tisserat N.A."/>
            <person name="Leach J.E."/>
        </authorList>
    </citation>
    <scope>NUCLEOTIDE SEQUENCE [LARGE SCALE GENOMIC DNA]</scope>
    <source>
        <strain evidence="2 5">B120</strain>
        <strain evidence="3 4">B149</strain>
    </source>
</reference>
<evidence type="ECO:0000256" key="1">
    <source>
        <dbReference type="SAM" id="Phobius"/>
    </source>
</evidence>
<evidence type="ECO:0000313" key="2">
    <source>
        <dbReference type="EMBL" id="KOC89525.1"/>
    </source>
</evidence>
<dbReference type="PATRIC" id="fig|1560201.3.peg.2503"/>
<dbReference type="RefSeq" id="WP_052899556.1">
    <property type="nucleotide sequence ID" value="NZ_JRXE01000015.1"/>
</dbReference>
<dbReference type="Proteomes" id="UP000037088">
    <property type="component" value="Unassembled WGS sequence"/>
</dbReference>
<sequence>MQKSENESRSYPVQENMRWQRIEWRFQYVGYVVLFSLVILGTFGLFSKGFLSERQMTSADGNLRVEYERFGLRDSNMNLTLRMDKLRGPHFTLSISGEEMDNFQIQSLQPQPLSARSENNQLILTYAVNRQQAAATVWLAVQPKTYGRYPVTVTLNNSSDVHFTQWVYP</sequence>
<dbReference type="STRING" id="1560201.NG42_11780"/>
<accession>A0A0L7T2J9</accession>
<proteinExistence type="predicted"/>
<dbReference type="EMBL" id="JRXE01000015">
    <property type="protein sequence ID" value="KOC89525.1"/>
    <property type="molecule type" value="Genomic_DNA"/>
</dbReference>
<feature type="transmembrane region" description="Helical" evidence="1">
    <location>
        <begin position="28"/>
        <end position="46"/>
    </location>
</feature>
<dbReference type="OrthoDB" id="6504753at2"/>
<keyword evidence="1" id="KW-0812">Transmembrane</keyword>
<evidence type="ECO:0000313" key="4">
    <source>
        <dbReference type="Proteomes" id="UP000036851"/>
    </source>
</evidence>
<dbReference type="EMBL" id="JRXF01000010">
    <property type="protein sequence ID" value="KOC93921.1"/>
    <property type="molecule type" value="Genomic_DNA"/>
</dbReference>
<dbReference type="AlphaFoldDB" id="A0A0L7T2J9"/>
<evidence type="ECO:0000313" key="3">
    <source>
        <dbReference type="EMBL" id="KOC93921.1"/>
    </source>
</evidence>
<gene>
    <name evidence="2" type="ORF">NG42_11780</name>
    <name evidence="3" type="ORF">NG43_08170</name>
</gene>
<organism evidence="2 5">
    <name type="scientific">Winslowiella iniecta</name>
    <dbReference type="NCBI Taxonomy" id="1560201"/>
    <lineage>
        <taxon>Bacteria</taxon>
        <taxon>Pseudomonadati</taxon>
        <taxon>Pseudomonadota</taxon>
        <taxon>Gammaproteobacteria</taxon>
        <taxon>Enterobacterales</taxon>
        <taxon>Erwiniaceae</taxon>
        <taxon>Winslowiella</taxon>
    </lineage>
</organism>
<dbReference type="Proteomes" id="UP000036851">
    <property type="component" value="Unassembled WGS sequence"/>
</dbReference>
<name>A0A0L7T2J9_9GAMM</name>
<evidence type="ECO:0000313" key="5">
    <source>
        <dbReference type="Proteomes" id="UP000037088"/>
    </source>
</evidence>